<evidence type="ECO:0000256" key="1">
    <source>
        <dbReference type="ARBA" id="ARBA00002724"/>
    </source>
</evidence>
<comment type="catalytic activity">
    <reaction evidence="13">
        <text>cytidine(967) in 16S rRNA + S-adenosyl-L-methionine = 5-methylcytidine(967) in 16S rRNA + S-adenosyl-L-homocysteine + H(+)</text>
        <dbReference type="Rhea" id="RHEA:42748"/>
        <dbReference type="Rhea" id="RHEA-COMP:10219"/>
        <dbReference type="Rhea" id="RHEA-COMP:10220"/>
        <dbReference type="ChEBI" id="CHEBI:15378"/>
        <dbReference type="ChEBI" id="CHEBI:57856"/>
        <dbReference type="ChEBI" id="CHEBI:59789"/>
        <dbReference type="ChEBI" id="CHEBI:74483"/>
        <dbReference type="ChEBI" id="CHEBI:82748"/>
        <dbReference type="EC" id="2.1.1.176"/>
    </reaction>
</comment>
<evidence type="ECO:0000256" key="4">
    <source>
        <dbReference type="ARBA" id="ARBA00012140"/>
    </source>
</evidence>
<sequence length="464" mass="48967">MKAPSRPNRPHGPSRSGSGGGPGPRGPRPPQRPAQSAGLPARLLAADALDRILRGNASLEDAFINDQGLEPRDRALAFRIVATALRRLGTIRAVIAGMLDKGAPKSAPKVETVLLVGAAQILFMDVPDHAAVGLSVDIARGDITTGGFAGLINAVLRRLTREGKERLAAAEALNLDTPEWLRQRWTKAYGAEKAKAMCAILAHEPALDLTVKGDPEKWAEALGGEVLPTGTVRVLQAGAVRALPGYDDGDWWVQDAAAAIPARLLGDVAGKSVADMCAAPGGKTAQLAAAGAHVTAIDRSGQRLVRLKENLDRLKLKADVREGDATSIAAGPFDAILLDAPCSATGTLRRHPDIAWAKRPGDVGTMAALQAKLIDHALDLLKSGGTLVYATCSLEPEEGEDQIARVLKERTDVTRVKITAEDVPGIAAFITPQGDLRTLPCDWVRGEPERSGLDGFFAARLSKR</sequence>
<evidence type="ECO:0000256" key="15">
    <source>
        <dbReference type="SAM" id="Coils"/>
    </source>
</evidence>
<dbReference type="Pfam" id="PF01189">
    <property type="entry name" value="Methyltr_RsmB-F"/>
    <property type="match status" value="1"/>
</dbReference>
<dbReference type="EMBL" id="BMCT01000008">
    <property type="protein sequence ID" value="GGF79803.1"/>
    <property type="molecule type" value="Genomic_DNA"/>
</dbReference>
<dbReference type="AlphaFoldDB" id="A0A917FGC0"/>
<evidence type="ECO:0000256" key="12">
    <source>
        <dbReference type="ARBA" id="ARBA00031088"/>
    </source>
</evidence>
<dbReference type="InterPro" id="IPR018314">
    <property type="entry name" value="RsmB/NOL1/NOP2-like_CS"/>
</dbReference>
<keyword evidence="5" id="KW-0963">Cytoplasm</keyword>
<dbReference type="Pfam" id="PF01029">
    <property type="entry name" value="NusB"/>
    <property type="match status" value="1"/>
</dbReference>
<dbReference type="Proteomes" id="UP000606044">
    <property type="component" value="Unassembled WGS sequence"/>
</dbReference>
<dbReference type="EC" id="2.1.1.176" evidence="4"/>
<keyword evidence="7 14" id="KW-0489">Methyltransferase</keyword>
<keyword evidence="15" id="KW-0175">Coiled coil</keyword>
<feature type="binding site" evidence="14">
    <location>
        <position position="298"/>
    </location>
    <ligand>
        <name>S-adenosyl-L-methionine</name>
        <dbReference type="ChEBI" id="CHEBI:59789"/>
    </ligand>
</feature>
<dbReference type="RefSeq" id="WP_188582790.1">
    <property type="nucleotide sequence ID" value="NZ_BMCT01000008.1"/>
</dbReference>
<evidence type="ECO:0000259" key="17">
    <source>
        <dbReference type="PROSITE" id="PS51686"/>
    </source>
</evidence>
<evidence type="ECO:0000256" key="14">
    <source>
        <dbReference type="PROSITE-ProRule" id="PRU01023"/>
    </source>
</evidence>
<dbReference type="PANTHER" id="PTHR22807:SF61">
    <property type="entry name" value="NOL1_NOP2_SUN FAMILY PROTEIN _ ANTITERMINATION NUSB DOMAIN-CONTAINING PROTEIN"/>
    <property type="match status" value="1"/>
</dbReference>
<keyword evidence="9 14" id="KW-0949">S-adenosyl-L-methionine</keyword>
<dbReference type="PANTHER" id="PTHR22807">
    <property type="entry name" value="NOP2 YEAST -RELATED NOL1/NOP2/FMU SUN DOMAIN-CONTAINING"/>
    <property type="match status" value="1"/>
</dbReference>
<dbReference type="InterPro" id="IPR035926">
    <property type="entry name" value="NusB-like_sf"/>
</dbReference>
<evidence type="ECO:0000256" key="13">
    <source>
        <dbReference type="ARBA" id="ARBA00047283"/>
    </source>
</evidence>
<organism evidence="18 19">
    <name type="scientific">Azorhizobium oxalatiphilum</name>
    <dbReference type="NCBI Taxonomy" id="980631"/>
    <lineage>
        <taxon>Bacteria</taxon>
        <taxon>Pseudomonadati</taxon>
        <taxon>Pseudomonadota</taxon>
        <taxon>Alphaproteobacteria</taxon>
        <taxon>Hyphomicrobiales</taxon>
        <taxon>Xanthobacteraceae</taxon>
        <taxon>Azorhizobium</taxon>
    </lineage>
</organism>
<gene>
    <name evidence="18" type="primary">sun</name>
    <name evidence="18" type="ORF">GCM10007301_44870</name>
</gene>
<feature type="active site" description="Nucleophile" evidence="14">
    <location>
        <position position="392"/>
    </location>
</feature>
<evidence type="ECO:0000256" key="2">
    <source>
        <dbReference type="ARBA" id="ARBA00004496"/>
    </source>
</evidence>
<evidence type="ECO:0000256" key="16">
    <source>
        <dbReference type="SAM" id="MobiDB-lite"/>
    </source>
</evidence>
<evidence type="ECO:0000256" key="10">
    <source>
        <dbReference type="ARBA" id="ARBA00022884"/>
    </source>
</evidence>
<dbReference type="GO" id="GO:0006355">
    <property type="term" value="P:regulation of DNA-templated transcription"/>
    <property type="evidence" value="ECO:0007669"/>
    <property type="project" value="InterPro"/>
</dbReference>
<comment type="caution">
    <text evidence="14">Lacks conserved residue(s) required for the propagation of feature annotation.</text>
</comment>
<keyword evidence="10 14" id="KW-0694">RNA-binding</keyword>
<keyword evidence="6" id="KW-0698">rRNA processing</keyword>
<reference evidence="18" key="1">
    <citation type="journal article" date="2014" name="Int. J. Syst. Evol. Microbiol.">
        <title>Complete genome sequence of Corynebacterium casei LMG S-19264T (=DSM 44701T), isolated from a smear-ripened cheese.</title>
        <authorList>
            <consortium name="US DOE Joint Genome Institute (JGI-PGF)"/>
            <person name="Walter F."/>
            <person name="Albersmeier A."/>
            <person name="Kalinowski J."/>
            <person name="Ruckert C."/>
        </authorList>
    </citation>
    <scope>NUCLEOTIDE SEQUENCE</scope>
    <source>
        <strain evidence="18">CCM 7897</strain>
    </source>
</reference>
<comment type="function">
    <text evidence="1">Specifically methylates the cytosine at position 967 (m5C967) of 16S rRNA.</text>
</comment>
<evidence type="ECO:0000256" key="11">
    <source>
        <dbReference type="ARBA" id="ARBA00030399"/>
    </source>
</evidence>
<feature type="binding site" evidence="14">
    <location>
        <begin position="277"/>
        <end position="283"/>
    </location>
    <ligand>
        <name>S-adenosyl-L-methionine</name>
        <dbReference type="ChEBI" id="CHEBI:59789"/>
    </ligand>
</feature>
<dbReference type="GO" id="GO:0008649">
    <property type="term" value="F:rRNA methyltransferase activity"/>
    <property type="evidence" value="ECO:0007669"/>
    <property type="project" value="InterPro"/>
</dbReference>
<evidence type="ECO:0000313" key="19">
    <source>
        <dbReference type="Proteomes" id="UP000606044"/>
    </source>
</evidence>
<feature type="domain" description="SAM-dependent MTase RsmB/NOP-type" evidence="17">
    <location>
        <begin position="169"/>
        <end position="464"/>
    </location>
</feature>
<evidence type="ECO:0000256" key="8">
    <source>
        <dbReference type="ARBA" id="ARBA00022679"/>
    </source>
</evidence>
<dbReference type="PROSITE" id="PS01153">
    <property type="entry name" value="NOL1_NOP2_SUN"/>
    <property type="match status" value="1"/>
</dbReference>
<dbReference type="NCBIfam" id="TIGR00563">
    <property type="entry name" value="rsmB"/>
    <property type="match status" value="1"/>
</dbReference>
<evidence type="ECO:0000256" key="9">
    <source>
        <dbReference type="ARBA" id="ARBA00022691"/>
    </source>
</evidence>
<name>A0A917FGC0_9HYPH</name>
<keyword evidence="8 14" id="KW-0808">Transferase</keyword>
<dbReference type="GO" id="GO:0005737">
    <property type="term" value="C:cytoplasm"/>
    <property type="evidence" value="ECO:0007669"/>
    <property type="project" value="UniProtKB-SubCell"/>
</dbReference>
<feature type="binding site" evidence="14">
    <location>
        <position position="339"/>
    </location>
    <ligand>
        <name>S-adenosyl-L-methionine</name>
        <dbReference type="ChEBI" id="CHEBI:59789"/>
    </ligand>
</feature>
<keyword evidence="19" id="KW-1185">Reference proteome</keyword>
<feature type="coiled-coil region" evidence="15">
    <location>
        <begin position="297"/>
        <end position="324"/>
    </location>
</feature>
<dbReference type="SUPFAM" id="SSF48013">
    <property type="entry name" value="NusB-like"/>
    <property type="match status" value="1"/>
</dbReference>
<dbReference type="InterPro" id="IPR029063">
    <property type="entry name" value="SAM-dependent_MTases_sf"/>
</dbReference>
<dbReference type="InterPro" id="IPR001678">
    <property type="entry name" value="MeTrfase_RsmB-F_NOP2_dom"/>
</dbReference>
<evidence type="ECO:0000313" key="18">
    <source>
        <dbReference type="EMBL" id="GGF79803.1"/>
    </source>
</evidence>
<comment type="caution">
    <text evidence="18">The sequence shown here is derived from an EMBL/GenBank/DDBJ whole genome shotgun (WGS) entry which is preliminary data.</text>
</comment>
<proteinExistence type="inferred from homology"/>
<evidence type="ECO:0000256" key="7">
    <source>
        <dbReference type="ARBA" id="ARBA00022603"/>
    </source>
</evidence>
<dbReference type="InterPro" id="IPR023267">
    <property type="entry name" value="RCMT"/>
</dbReference>
<dbReference type="GO" id="GO:0003723">
    <property type="term" value="F:RNA binding"/>
    <property type="evidence" value="ECO:0007669"/>
    <property type="project" value="UniProtKB-UniRule"/>
</dbReference>
<dbReference type="PRINTS" id="PR02008">
    <property type="entry name" value="RCMTFAMILY"/>
</dbReference>
<evidence type="ECO:0000256" key="3">
    <source>
        <dbReference type="ARBA" id="ARBA00007494"/>
    </source>
</evidence>
<dbReference type="SUPFAM" id="SSF53335">
    <property type="entry name" value="S-adenosyl-L-methionine-dependent methyltransferases"/>
    <property type="match status" value="1"/>
</dbReference>
<dbReference type="CDD" id="cd02440">
    <property type="entry name" value="AdoMet_MTases"/>
    <property type="match status" value="1"/>
</dbReference>
<dbReference type="Gene3D" id="1.10.940.10">
    <property type="entry name" value="NusB-like"/>
    <property type="match status" value="1"/>
</dbReference>
<reference evidence="18" key="2">
    <citation type="submission" date="2020-09" db="EMBL/GenBank/DDBJ databases">
        <authorList>
            <person name="Sun Q."/>
            <person name="Sedlacek I."/>
        </authorList>
    </citation>
    <scope>NUCLEOTIDE SEQUENCE</scope>
    <source>
        <strain evidence="18">CCM 7897</strain>
    </source>
</reference>
<dbReference type="PROSITE" id="PS51686">
    <property type="entry name" value="SAM_MT_RSMB_NOP"/>
    <property type="match status" value="1"/>
</dbReference>
<evidence type="ECO:0000256" key="5">
    <source>
        <dbReference type="ARBA" id="ARBA00022490"/>
    </source>
</evidence>
<comment type="subcellular location">
    <subcellularLocation>
        <location evidence="2">Cytoplasm</location>
    </subcellularLocation>
</comment>
<dbReference type="InterPro" id="IPR049560">
    <property type="entry name" value="MeTrfase_RsmB-F_NOP2_cat"/>
</dbReference>
<feature type="region of interest" description="Disordered" evidence="16">
    <location>
        <begin position="1"/>
        <end position="38"/>
    </location>
</feature>
<dbReference type="Gene3D" id="3.40.50.150">
    <property type="entry name" value="Vaccinia Virus protein VP39"/>
    <property type="match status" value="1"/>
</dbReference>
<feature type="compositionally biased region" description="Low complexity" evidence="16">
    <location>
        <begin position="1"/>
        <end position="16"/>
    </location>
</feature>
<dbReference type="InterPro" id="IPR006027">
    <property type="entry name" value="NusB_RsmB_TIM44"/>
</dbReference>
<dbReference type="InterPro" id="IPR004573">
    <property type="entry name" value="rRNA_ssu_MeTfrase_B"/>
</dbReference>
<accession>A0A917FGC0</accession>
<evidence type="ECO:0000256" key="6">
    <source>
        <dbReference type="ARBA" id="ARBA00022552"/>
    </source>
</evidence>
<comment type="similarity">
    <text evidence="3 14">Belongs to the class I-like SAM-binding methyltransferase superfamily. RsmB/NOP family.</text>
</comment>
<protein>
    <recommendedName>
        <fullName evidence="4">16S rRNA (cytosine(967)-C(5))-methyltransferase</fullName>
        <ecNumber evidence="4">2.1.1.176</ecNumber>
    </recommendedName>
    <alternativeName>
        <fullName evidence="11">16S rRNA m5C967 methyltransferase</fullName>
    </alternativeName>
    <alternativeName>
        <fullName evidence="12">rRNA (cytosine-C(5)-)-methyltransferase RsmB</fullName>
    </alternativeName>
</protein>
<dbReference type="FunFam" id="3.40.50.150:FF:000257">
    <property type="entry name" value="16S rRNA methyltransferase"/>
    <property type="match status" value="1"/>
</dbReference>